<dbReference type="GO" id="GO:0032259">
    <property type="term" value="P:methylation"/>
    <property type="evidence" value="ECO:0007669"/>
    <property type="project" value="UniProtKB-KW"/>
</dbReference>
<dbReference type="SUPFAM" id="SSF53335">
    <property type="entry name" value="S-adenosyl-L-methionine-dependent methyltransferases"/>
    <property type="match status" value="1"/>
</dbReference>
<dbReference type="Gene3D" id="3.40.50.150">
    <property type="entry name" value="Vaccinia Virus protein VP39"/>
    <property type="match status" value="1"/>
</dbReference>
<reference evidence="1 2" key="1">
    <citation type="submission" date="2018-06" db="EMBL/GenBank/DDBJ databases">
        <authorList>
            <consortium name="Pathogen Informatics"/>
            <person name="Doyle S."/>
        </authorList>
    </citation>
    <scope>NUCLEOTIDE SEQUENCE [LARGE SCALE GENOMIC DNA]</scope>
    <source>
        <strain evidence="1 2">NCTC8849</strain>
    </source>
</reference>
<dbReference type="InterPro" id="IPR029063">
    <property type="entry name" value="SAM-dependent_MTases_sf"/>
</dbReference>
<dbReference type="EMBL" id="UGLC01000002">
    <property type="protein sequence ID" value="STT52716.1"/>
    <property type="molecule type" value="Genomic_DNA"/>
</dbReference>
<organism evidence="1 2">
    <name type="scientific">Klebsiella pneumoniae</name>
    <dbReference type="NCBI Taxonomy" id="573"/>
    <lineage>
        <taxon>Bacteria</taxon>
        <taxon>Pseudomonadati</taxon>
        <taxon>Pseudomonadota</taxon>
        <taxon>Gammaproteobacteria</taxon>
        <taxon>Enterobacterales</taxon>
        <taxon>Enterobacteriaceae</taxon>
        <taxon>Klebsiella/Raoultella group</taxon>
        <taxon>Klebsiella</taxon>
        <taxon>Klebsiella pneumoniae complex</taxon>
    </lineage>
</organism>
<keyword evidence="1" id="KW-0808">Transferase</keyword>
<keyword evidence="1" id="KW-0489">Methyltransferase</keyword>
<proteinExistence type="predicted"/>
<sequence length="182" mass="19970">MSLLFSQQAAARAEELGVSDRVTFVHQDASGYVASQPCDVAACVGATWIGGGVAGTIALLKQSLTPGGMLLIGEPWWRKRPATAEEAVACGAQSPDDFLTLPALVAHFGELGYDVVEMVLADQEGWDRYEAAKWLTMRRWLEANPHDDFAPEVRQQLTTAPLHHVTWTREYLGWGVFVLMAR</sequence>
<evidence type="ECO:0000313" key="2">
    <source>
        <dbReference type="Proteomes" id="UP000254799"/>
    </source>
</evidence>
<protein>
    <submittedName>
        <fullName evidence="1">Methyltransferase</fullName>
    </submittedName>
</protein>
<dbReference type="AlphaFoldDB" id="A0A377WCZ9"/>
<accession>A0A377WCZ9</accession>
<gene>
    <name evidence="1" type="primary">yjhP</name>
    <name evidence="1" type="ORF">NCTC8849_01263</name>
</gene>
<evidence type="ECO:0000313" key="1">
    <source>
        <dbReference type="EMBL" id="STT52716.1"/>
    </source>
</evidence>
<dbReference type="Proteomes" id="UP000254799">
    <property type="component" value="Unassembled WGS sequence"/>
</dbReference>
<name>A0A377WCZ9_KLEPN</name>
<dbReference type="GO" id="GO:0008168">
    <property type="term" value="F:methyltransferase activity"/>
    <property type="evidence" value="ECO:0007669"/>
    <property type="project" value="UniProtKB-KW"/>
</dbReference>